<comment type="caution">
    <text evidence="1">The sequence shown here is derived from an EMBL/GenBank/DDBJ whole genome shotgun (WGS) entry which is preliminary data.</text>
</comment>
<dbReference type="InterPro" id="IPR029063">
    <property type="entry name" value="SAM-dependent_MTases_sf"/>
</dbReference>
<proteinExistence type="predicted"/>
<dbReference type="GO" id="GO:0044027">
    <property type="term" value="P:negative regulation of gene expression via chromosomal CpG island methylation"/>
    <property type="evidence" value="ECO:0007669"/>
    <property type="project" value="TreeGrafter"/>
</dbReference>
<dbReference type="InterPro" id="IPR050390">
    <property type="entry name" value="C5-Methyltransferase"/>
</dbReference>
<dbReference type="OrthoDB" id="9813719at2"/>
<keyword evidence="2" id="KW-1185">Reference proteome</keyword>
<dbReference type="GO" id="GO:0003886">
    <property type="term" value="F:DNA (cytosine-5-)-methyltransferase activity"/>
    <property type="evidence" value="ECO:0007669"/>
    <property type="project" value="TreeGrafter"/>
</dbReference>
<dbReference type="Gene3D" id="3.40.50.150">
    <property type="entry name" value="Vaccinia Virus protein VP39"/>
    <property type="match status" value="1"/>
</dbReference>
<dbReference type="PANTHER" id="PTHR10629:SF52">
    <property type="entry name" value="DNA (CYTOSINE-5)-METHYLTRANSFERASE 1"/>
    <property type="match status" value="1"/>
</dbReference>
<gene>
    <name evidence="1" type="ORF">EZJ58_5172</name>
</gene>
<dbReference type="PANTHER" id="PTHR10629">
    <property type="entry name" value="CYTOSINE-SPECIFIC METHYLTRANSFERASE"/>
    <property type="match status" value="1"/>
</dbReference>
<organism evidence="1 2">
    <name type="scientific">Sodalis ligni</name>
    <dbReference type="NCBI Taxonomy" id="2697027"/>
    <lineage>
        <taxon>Bacteria</taxon>
        <taxon>Pseudomonadati</taxon>
        <taxon>Pseudomonadota</taxon>
        <taxon>Gammaproteobacteria</taxon>
        <taxon>Enterobacterales</taxon>
        <taxon>Bruguierivoracaceae</taxon>
        <taxon>Sodalis</taxon>
    </lineage>
</organism>
<dbReference type="AlphaFoldDB" id="A0A4R1NGP7"/>
<evidence type="ECO:0000313" key="1">
    <source>
        <dbReference type="EMBL" id="TCL06875.1"/>
    </source>
</evidence>
<dbReference type="EMBL" id="SJOI01000001">
    <property type="protein sequence ID" value="TCL06875.1"/>
    <property type="molecule type" value="Genomic_DNA"/>
</dbReference>
<reference evidence="1 2" key="1">
    <citation type="submission" date="2019-02" db="EMBL/GenBank/DDBJ databases">
        <title>Investigation of anaerobic lignin degradation for improved lignocellulosic biofuels.</title>
        <authorList>
            <person name="Deangelis K."/>
        </authorList>
    </citation>
    <scope>NUCLEOTIDE SEQUENCE [LARGE SCALE GENOMIC DNA]</scope>
    <source>
        <strain evidence="1 2">159R</strain>
    </source>
</reference>
<dbReference type="Proteomes" id="UP000294555">
    <property type="component" value="Unassembled WGS sequence"/>
</dbReference>
<dbReference type="GO" id="GO:0032259">
    <property type="term" value="P:methylation"/>
    <property type="evidence" value="ECO:0007669"/>
    <property type="project" value="UniProtKB-KW"/>
</dbReference>
<name>A0A4R1NGP7_9GAMM</name>
<dbReference type="GO" id="GO:0003677">
    <property type="term" value="F:DNA binding"/>
    <property type="evidence" value="ECO:0007669"/>
    <property type="project" value="TreeGrafter"/>
</dbReference>
<sequence>MREIIVDNFAGGGGASTGIEMATGRSVDIAINHDQNAIDMHMTNHPDTLHYCENVFDVNPVVACGGRRPALVWFSPDCRHFSKAKGAMPVKKEIRGLAWVSIRWALDTRFRVGVLENVKEFRTWGPLLTMADGTHRPDPARAGETFAAFVAMLTTGIAADHPALDECCEVLGIASDSDDRLRLIAGLGYNVEFRELRASKLGTPTIRERFFMVMRCDGRPIAWPKQTHGDRKSPEVRSGKLKPFRTAAEIIDWNIPSKSIFERKKSLADNTLRRVAKGLWRHVLTNAEPFIVGVGGRMGQSPERSVLEPMQTVTSKADSCLAQPVFAPFTAGAGGPEYSGKPAAVDQPFGTLTTENHRAVVGPVLAPFLNEHANASNQRTMPVDEPMRTLCAQVKGGHFSVVAPSLVSLHGTSDAHLVGHDIDQPLSTITAGGGHHALVGAELVTAHIQRDMGNSVGHGADEPLATITAGGGGKAALVGAHLITIGYGEREGQQARAQDINAPLGTVVAANKHALVAAHLAHLTHHGDRPGTTPADPLPTVTAAHRGEQALICANLVDMGHGEQCGTGAKRWSDGARSLDTPLNTVTASSVPSALTSAFFEQANGGFYDGDGHAADAPMSTITSAGSNQRLVTAYVVKYYSCGGQSQGVDEPVHTLTAKARMGLVQVIKVPIDCLSQEHREKARQCAQLLHKYLPEHFPEPADMVLMSYRGIWWALVDITLRMLQPPELYGANGFPSWYVIDMDYKGKKYSKEQQVARCGNAVPPQFAEALVRANLPELCVVREEVAA</sequence>
<protein>
    <submittedName>
        <fullName evidence="1">DNA (Cytosine-5)-methyltransferase 1</fullName>
    </submittedName>
</protein>
<keyword evidence="1" id="KW-0808">Transferase</keyword>
<dbReference type="SUPFAM" id="SSF53335">
    <property type="entry name" value="S-adenosyl-L-methionine-dependent methyltransferases"/>
    <property type="match status" value="1"/>
</dbReference>
<evidence type="ECO:0000313" key="2">
    <source>
        <dbReference type="Proteomes" id="UP000294555"/>
    </source>
</evidence>
<accession>A0A4R1NGP7</accession>
<dbReference type="RefSeq" id="WP_132926623.1">
    <property type="nucleotide sequence ID" value="NZ_SJOI01000001.1"/>
</dbReference>
<keyword evidence="1" id="KW-0489">Methyltransferase</keyword>